<name>A0A0U5C985_9BACL</name>
<reference evidence="1 2" key="1">
    <citation type="submission" date="2015-12" db="EMBL/GenBank/DDBJ databases">
        <title>Genome sequence of Aneurinibacillus soli.</title>
        <authorList>
            <person name="Lee J.S."/>
            <person name="Lee K.C."/>
            <person name="Kim K.K."/>
            <person name="Lee B.W."/>
        </authorList>
    </citation>
    <scope>NUCLEOTIDE SEQUENCE [LARGE SCALE GENOMIC DNA]</scope>
    <source>
        <strain evidence="1 2">CB4</strain>
    </source>
</reference>
<dbReference type="EMBL" id="AP017312">
    <property type="protein sequence ID" value="BAU29075.1"/>
    <property type="molecule type" value="Genomic_DNA"/>
</dbReference>
<dbReference type="OrthoDB" id="3784230at2"/>
<evidence type="ECO:0000313" key="1">
    <source>
        <dbReference type="EMBL" id="BAU29075.1"/>
    </source>
</evidence>
<sequence>MQFTAYEGGTLYIEEYIAESGYDRKTALEKLKKLGEKGALTCPFCKEFLRLKARESEKRKTHFFHLSGKACMLSQAHDTYNQQTTRESEKHSIIKDVIYNELKTQERIKEGLNVEYGVEAKAEEKWKHYPDILVRYKGEESAISILTNVSANKDAGLVKLIQKRNQYFKDKGLETIWFVEEMEMTLDMKRHVLHLWEAEVDLCTETTEDKKWKELLSGLQSDHSLFDIFGYHKKSVNISLEVRSLYYVYSTDERIEFSVHRFILDEKTHPFRAFALNKGYRMSLSTALLVKEEIVLSDAVEEERLRREFVQAFHRRKEEFEEGMQAVAASQAEELEQVEVICDVPKKMDYSMLKDKLWERLGMTQPQQMRLWNQYVLRGFGNLDKIWELAQTVETFEELELLLRRKK</sequence>
<proteinExistence type="predicted"/>
<dbReference type="KEGG" id="asoc:CB4_03253"/>
<keyword evidence="2" id="KW-1185">Reference proteome</keyword>
<dbReference type="Proteomes" id="UP000217696">
    <property type="component" value="Chromosome"/>
</dbReference>
<accession>A0A0U5C985</accession>
<evidence type="ECO:0000313" key="2">
    <source>
        <dbReference type="Proteomes" id="UP000217696"/>
    </source>
</evidence>
<dbReference type="RefSeq" id="WP_096466783.1">
    <property type="nucleotide sequence ID" value="NZ_AP017312.1"/>
</dbReference>
<organism evidence="1 2">
    <name type="scientific">Aneurinibacillus soli</name>
    <dbReference type="NCBI Taxonomy" id="1500254"/>
    <lineage>
        <taxon>Bacteria</taxon>
        <taxon>Bacillati</taxon>
        <taxon>Bacillota</taxon>
        <taxon>Bacilli</taxon>
        <taxon>Bacillales</taxon>
        <taxon>Paenibacillaceae</taxon>
        <taxon>Aneurinibacillus group</taxon>
        <taxon>Aneurinibacillus</taxon>
    </lineage>
</organism>
<dbReference type="AlphaFoldDB" id="A0A0U5C985"/>
<gene>
    <name evidence="1" type="ORF">CB4_03253</name>
</gene>
<protein>
    <submittedName>
        <fullName evidence="1">Uncharacterized protein</fullName>
    </submittedName>
</protein>